<accession>A0A392W0W0</accession>
<reference evidence="1 2" key="1">
    <citation type="journal article" date="2018" name="Front. Plant Sci.">
        <title>Red Clover (Trifolium pratense) and Zigzag Clover (T. medium) - A Picture of Genomic Similarities and Differences.</title>
        <authorList>
            <person name="Dluhosova J."/>
            <person name="Istvanek J."/>
            <person name="Nedelnik J."/>
            <person name="Repkova J."/>
        </authorList>
    </citation>
    <scope>NUCLEOTIDE SEQUENCE [LARGE SCALE GENOMIC DNA]</scope>
    <source>
        <strain evidence="2">cv. 10/8</strain>
        <tissue evidence="1">Leaf</tissue>
    </source>
</reference>
<organism evidence="1 2">
    <name type="scientific">Trifolium medium</name>
    <dbReference type="NCBI Taxonomy" id="97028"/>
    <lineage>
        <taxon>Eukaryota</taxon>
        <taxon>Viridiplantae</taxon>
        <taxon>Streptophyta</taxon>
        <taxon>Embryophyta</taxon>
        <taxon>Tracheophyta</taxon>
        <taxon>Spermatophyta</taxon>
        <taxon>Magnoliopsida</taxon>
        <taxon>eudicotyledons</taxon>
        <taxon>Gunneridae</taxon>
        <taxon>Pentapetalae</taxon>
        <taxon>rosids</taxon>
        <taxon>fabids</taxon>
        <taxon>Fabales</taxon>
        <taxon>Fabaceae</taxon>
        <taxon>Papilionoideae</taxon>
        <taxon>50 kb inversion clade</taxon>
        <taxon>NPAAA clade</taxon>
        <taxon>Hologalegina</taxon>
        <taxon>IRL clade</taxon>
        <taxon>Trifolieae</taxon>
        <taxon>Trifolium</taxon>
    </lineage>
</organism>
<name>A0A392W0W0_9FABA</name>
<sequence length="44" mass="4687">PQSPGISPPAPETVESPMVPPRLAAHTSTLLGNDDTYTSHQYLL</sequence>
<evidence type="ECO:0000313" key="1">
    <source>
        <dbReference type="EMBL" id="MCI94066.1"/>
    </source>
</evidence>
<protein>
    <submittedName>
        <fullName evidence="1">Uncharacterized protein</fullName>
    </submittedName>
</protein>
<feature type="non-terminal residue" evidence="1">
    <location>
        <position position="1"/>
    </location>
</feature>
<dbReference type="EMBL" id="LXQA011346306">
    <property type="protein sequence ID" value="MCI94066.1"/>
    <property type="molecule type" value="Genomic_DNA"/>
</dbReference>
<evidence type="ECO:0000313" key="2">
    <source>
        <dbReference type="Proteomes" id="UP000265520"/>
    </source>
</evidence>
<comment type="caution">
    <text evidence="1">The sequence shown here is derived from an EMBL/GenBank/DDBJ whole genome shotgun (WGS) entry which is preliminary data.</text>
</comment>
<dbReference type="AlphaFoldDB" id="A0A392W0W0"/>
<proteinExistence type="predicted"/>
<keyword evidence="2" id="KW-1185">Reference proteome</keyword>
<dbReference type="Proteomes" id="UP000265520">
    <property type="component" value="Unassembled WGS sequence"/>
</dbReference>